<reference evidence="3 4" key="1">
    <citation type="submission" date="2022-12" db="EMBL/GenBank/DDBJ databases">
        <title>Coexistence and Characterization of a Novel Tigecycline Resistance gene tet(X) variant and blaNDM-1 in a Pseudomonas caeni Isolate of Chicken Origin.</title>
        <authorList>
            <person name="Lu X."/>
            <person name="Zhang L."/>
            <person name="Li R."/>
            <person name="Wang Z."/>
        </authorList>
    </citation>
    <scope>NUCLEOTIDE SEQUENCE [LARGE SCALE GENOMIC DNA]</scope>
    <source>
        <strain evidence="3 4">CE14</strain>
    </source>
</reference>
<proteinExistence type="predicted"/>
<dbReference type="EMBL" id="CP114976">
    <property type="protein sequence ID" value="WBE26349.1"/>
    <property type="molecule type" value="Genomic_DNA"/>
</dbReference>
<dbReference type="Pfam" id="PF05226">
    <property type="entry name" value="CHASE2"/>
    <property type="match status" value="1"/>
</dbReference>
<gene>
    <name evidence="3" type="ORF">O6P33_05860</name>
</gene>
<dbReference type="KEGG" id="dce:O6P33_05860"/>
<organism evidence="3 4">
    <name type="scientific">Denitrificimonas caeni</name>
    <dbReference type="NCBI Taxonomy" id="521720"/>
    <lineage>
        <taxon>Bacteria</taxon>
        <taxon>Pseudomonadati</taxon>
        <taxon>Pseudomonadota</taxon>
        <taxon>Gammaproteobacteria</taxon>
        <taxon>Pseudomonadales</taxon>
        <taxon>Pseudomonadaceae</taxon>
        <taxon>Denitrificimonas</taxon>
    </lineage>
</organism>
<feature type="transmembrane region" description="Helical" evidence="1">
    <location>
        <begin position="365"/>
        <end position="382"/>
    </location>
</feature>
<dbReference type="SMART" id="SM01080">
    <property type="entry name" value="CHASE2"/>
    <property type="match status" value="1"/>
</dbReference>
<dbReference type="AlphaFoldDB" id="A0AAF0AJT3"/>
<keyword evidence="1" id="KW-0472">Membrane</keyword>
<dbReference type="InterPro" id="IPR007890">
    <property type="entry name" value="CHASE2"/>
</dbReference>
<keyword evidence="1" id="KW-0812">Transmembrane</keyword>
<accession>A0AAF0AJT3</accession>
<dbReference type="RefSeq" id="WP_269819271.1">
    <property type="nucleotide sequence ID" value="NZ_CP114976.1"/>
</dbReference>
<feature type="domain" description="CHASE2" evidence="2">
    <location>
        <begin position="16"/>
        <end position="319"/>
    </location>
</feature>
<evidence type="ECO:0000313" key="4">
    <source>
        <dbReference type="Proteomes" id="UP001212189"/>
    </source>
</evidence>
<name>A0AAF0AJT3_9GAMM</name>
<keyword evidence="4" id="KW-1185">Reference proteome</keyword>
<evidence type="ECO:0000256" key="1">
    <source>
        <dbReference type="SAM" id="Phobius"/>
    </source>
</evidence>
<feature type="transmembrane region" description="Helical" evidence="1">
    <location>
        <begin position="388"/>
        <end position="409"/>
    </location>
</feature>
<evidence type="ECO:0000259" key="2">
    <source>
        <dbReference type="SMART" id="SM01080"/>
    </source>
</evidence>
<evidence type="ECO:0000313" key="3">
    <source>
        <dbReference type="EMBL" id="WBE26349.1"/>
    </source>
</evidence>
<keyword evidence="1" id="KW-1133">Transmembrane helix</keyword>
<feature type="transmembrane region" description="Helical" evidence="1">
    <location>
        <begin position="310"/>
        <end position="329"/>
    </location>
</feature>
<sequence length="433" mass="48507">MTSSFFNISGNIDKYLQDLFNTHFGTWVYPETSQDKVAVLLLNDDVVDGALNGQWPATYKFHADVLGDLLDHQPSAVFIDFYWMNQDKPGVEDLLRTLNDYKDAGIPVYMAAPSNQWFESFWPELKGLIQPVSAHVNLDPADFVSRSYPQAYQGLASGAFLIAEDLLQMPLVESPRGDMDIFWGTAKNHKNLAWMETQAKSDSSVLNSLKNGYSTVATDIPYTTTVFVRDLINPKDSSDETQEDLSNHLQGHVIIYGANVTGVQDFIFSPTRNILPGVYYHAMAIDNLLTWGNGYKSNIANITALFLTHLPLWLLQILFLVPLSIAFLWRGKQAVIDLSSLPPTNNKILSFLADSGAKLMPSLKFWAFVIIYVFIICWYQYAVLDLAVANWIGFVQLLGLGVLIGKLDFVERSINLLKKACSSLKVLIRGKSQ</sequence>
<dbReference type="Proteomes" id="UP001212189">
    <property type="component" value="Chromosome"/>
</dbReference>
<protein>
    <submittedName>
        <fullName evidence="3">CHASE2 domain-containing protein</fullName>
    </submittedName>
</protein>